<dbReference type="PANTHER" id="PTHR32322">
    <property type="entry name" value="INNER MEMBRANE TRANSPORTER"/>
    <property type="match status" value="1"/>
</dbReference>
<evidence type="ECO:0000256" key="1">
    <source>
        <dbReference type="ARBA" id="ARBA00004141"/>
    </source>
</evidence>
<evidence type="ECO:0000256" key="4">
    <source>
        <dbReference type="ARBA" id="ARBA00023136"/>
    </source>
</evidence>
<dbReference type="GO" id="GO:0016020">
    <property type="term" value="C:membrane"/>
    <property type="evidence" value="ECO:0007669"/>
    <property type="project" value="UniProtKB-SubCell"/>
</dbReference>
<evidence type="ECO:0000256" key="5">
    <source>
        <dbReference type="SAM" id="Phobius"/>
    </source>
</evidence>
<sequence length="381" mass="39624">MAMGSTLGSADMTKKSRYIALAVVSQLLWGTYPALSRYLQTRVPGEPSASAVLAAVLVIALVAIVIDVARLIAERHVAATVTTSRATESAPPASPLSPWPPCAAAVRGLVIYCLFTLGRMGMNMVACGLTYAYINALVMLTQPFTVAALERALFGTAMPPGLGRLLFLSTAGSLLVISAQSGLLGSATTPVDTRALGRRDYAGIALQFLSILCSTGGRLTVKGTKKLVTRHELLMAQFGFTAALLGGVTAAADRASWRALLEMRADGWACLLLLALGVYVVGQSLNVLVIRELSATLLTSLSSLRLVVATASSYALLGEPVANWLQWLGIFTVLAAVSLYVTVQSSDDAPLPAAAGAVVERSPLVGLTLVASTCVSQSVAS</sequence>
<dbReference type="InterPro" id="IPR050638">
    <property type="entry name" value="AA-Vitamin_Transporters"/>
</dbReference>
<evidence type="ECO:0000313" key="6">
    <source>
        <dbReference type="EnsemblProtists" id="EOD03879"/>
    </source>
</evidence>
<reference evidence="7" key="1">
    <citation type="journal article" date="2013" name="Nature">
        <title>Pan genome of the phytoplankton Emiliania underpins its global distribution.</title>
        <authorList>
            <person name="Read B.A."/>
            <person name="Kegel J."/>
            <person name="Klute M.J."/>
            <person name="Kuo A."/>
            <person name="Lefebvre S.C."/>
            <person name="Maumus F."/>
            <person name="Mayer C."/>
            <person name="Miller J."/>
            <person name="Monier A."/>
            <person name="Salamov A."/>
            <person name="Young J."/>
            <person name="Aguilar M."/>
            <person name="Claverie J.M."/>
            <person name="Frickenhaus S."/>
            <person name="Gonzalez K."/>
            <person name="Herman E.K."/>
            <person name="Lin Y.C."/>
            <person name="Napier J."/>
            <person name="Ogata H."/>
            <person name="Sarno A.F."/>
            <person name="Shmutz J."/>
            <person name="Schroeder D."/>
            <person name="de Vargas C."/>
            <person name="Verret F."/>
            <person name="von Dassow P."/>
            <person name="Valentin K."/>
            <person name="Van de Peer Y."/>
            <person name="Wheeler G."/>
            <person name="Dacks J.B."/>
            <person name="Delwiche C.F."/>
            <person name="Dyhrman S.T."/>
            <person name="Glockner G."/>
            <person name="John U."/>
            <person name="Richards T."/>
            <person name="Worden A.Z."/>
            <person name="Zhang X."/>
            <person name="Grigoriev I.V."/>
            <person name="Allen A.E."/>
            <person name="Bidle K."/>
            <person name="Borodovsky M."/>
            <person name="Bowler C."/>
            <person name="Brownlee C."/>
            <person name="Cock J.M."/>
            <person name="Elias M."/>
            <person name="Gladyshev V.N."/>
            <person name="Groth M."/>
            <person name="Guda C."/>
            <person name="Hadaegh A."/>
            <person name="Iglesias-Rodriguez M.D."/>
            <person name="Jenkins J."/>
            <person name="Jones B.M."/>
            <person name="Lawson T."/>
            <person name="Leese F."/>
            <person name="Lindquist E."/>
            <person name="Lobanov A."/>
            <person name="Lomsadze A."/>
            <person name="Malik S.B."/>
            <person name="Marsh M.E."/>
            <person name="Mackinder L."/>
            <person name="Mock T."/>
            <person name="Mueller-Roeber B."/>
            <person name="Pagarete A."/>
            <person name="Parker M."/>
            <person name="Probert I."/>
            <person name="Quesneville H."/>
            <person name="Raines C."/>
            <person name="Rensing S.A."/>
            <person name="Riano-Pachon D.M."/>
            <person name="Richier S."/>
            <person name="Rokitta S."/>
            <person name="Shiraiwa Y."/>
            <person name="Soanes D.M."/>
            <person name="van der Giezen M."/>
            <person name="Wahlund T.M."/>
            <person name="Williams B."/>
            <person name="Wilson W."/>
            <person name="Wolfe G."/>
            <person name="Wurch L.L."/>
        </authorList>
    </citation>
    <scope>NUCLEOTIDE SEQUENCE</scope>
</reference>
<dbReference type="GeneID" id="17250055"/>
<keyword evidence="3 5" id="KW-1133">Transmembrane helix</keyword>
<feature type="transmembrane region" description="Helical" evidence="5">
    <location>
        <begin position="128"/>
        <end position="149"/>
    </location>
</feature>
<feature type="transmembrane region" description="Helical" evidence="5">
    <location>
        <begin position="161"/>
        <end position="181"/>
    </location>
</feature>
<keyword evidence="4 5" id="KW-0472">Membrane</keyword>
<comment type="subcellular location">
    <subcellularLocation>
        <location evidence="1">Membrane</location>
        <topology evidence="1">Multi-pass membrane protein</topology>
    </subcellularLocation>
</comment>
<accession>A0A0D3HXZ4</accession>
<dbReference type="InterPro" id="IPR037185">
    <property type="entry name" value="EmrE-like"/>
</dbReference>
<evidence type="ECO:0008006" key="8">
    <source>
        <dbReference type="Google" id="ProtNLM"/>
    </source>
</evidence>
<dbReference type="RefSeq" id="XP_005756308.1">
    <property type="nucleotide sequence ID" value="XM_005756251.1"/>
</dbReference>
<proteinExistence type="predicted"/>
<dbReference type="AlphaFoldDB" id="A0A0D3HXZ4"/>
<feature type="transmembrane region" description="Helical" evidence="5">
    <location>
        <begin position="233"/>
        <end position="251"/>
    </location>
</feature>
<evidence type="ECO:0000313" key="7">
    <source>
        <dbReference type="Proteomes" id="UP000013827"/>
    </source>
</evidence>
<evidence type="ECO:0000256" key="2">
    <source>
        <dbReference type="ARBA" id="ARBA00022692"/>
    </source>
</evidence>
<feature type="transmembrane region" description="Helical" evidence="5">
    <location>
        <begin position="271"/>
        <end position="290"/>
    </location>
</feature>
<dbReference type="HOGENOM" id="CLU_876310_0_0_1"/>
<name>A0A0D3HXZ4_EMIH1</name>
<keyword evidence="7" id="KW-1185">Reference proteome</keyword>
<feature type="transmembrane region" description="Helical" evidence="5">
    <location>
        <begin position="324"/>
        <end position="343"/>
    </location>
</feature>
<dbReference type="PaxDb" id="2903-EOD03879"/>
<organism evidence="6 7">
    <name type="scientific">Emiliania huxleyi (strain CCMP1516)</name>
    <dbReference type="NCBI Taxonomy" id="280463"/>
    <lineage>
        <taxon>Eukaryota</taxon>
        <taxon>Haptista</taxon>
        <taxon>Haptophyta</taxon>
        <taxon>Prymnesiophyceae</taxon>
        <taxon>Isochrysidales</taxon>
        <taxon>Noelaerhabdaceae</taxon>
        <taxon>Emiliania</taxon>
    </lineage>
</organism>
<dbReference type="EnsemblProtists" id="EOD03879">
    <property type="protein sequence ID" value="EOD03879"/>
    <property type="gene ID" value="EMIHUDRAFT_108002"/>
</dbReference>
<dbReference type="PANTHER" id="PTHR32322:SF2">
    <property type="entry name" value="EAMA DOMAIN-CONTAINING PROTEIN"/>
    <property type="match status" value="1"/>
</dbReference>
<keyword evidence="2 5" id="KW-0812">Transmembrane</keyword>
<protein>
    <recommendedName>
        <fullName evidence="8">EamA domain-containing protein</fullName>
    </recommendedName>
</protein>
<dbReference type="SUPFAM" id="SSF103481">
    <property type="entry name" value="Multidrug resistance efflux transporter EmrE"/>
    <property type="match status" value="1"/>
</dbReference>
<reference evidence="6" key="2">
    <citation type="submission" date="2024-10" db="UniProtKB">
        <authorList>
            <consortium name="EnsemblProtists"/>
        </authorList>
    </citation>
    <scope>IDENTIFICATION</scope>
</reference>
<dbReference type="KEGG" id="ehx:EMIHUDRAFT_108002"/>
<feature type="transmembrane region" description="Helical" evidence="5">
    <location>
        <begin position="52"/>
        <end position="73"/>
    </location>
</feature>
<evidence type="ECO:0000256" key="3">
    <source>
        <dbReference type="ARBA" id="ARBA00022989"/>
    </source>
</evidence>
<dbReference type="Proteomes" id="UP000013827">
    <property type="component" value="Unassembled WGS sequence"/>
</dbReference>